<evidence type="ECO:0000256" key="12">
    <source>
        <dbReference type="ARBA" id="ARBA00049187"/>
    </source>
</evidence>
<dbReference type="InterPro" id="IPR012999">
    <property type="entry name" value="Pyr_OxRdtase_I_AS"/>
</dbReference>
<evidence type="ECO:0000256" key="4">
    <source>
        <dbReference type="ARBA" id="ARBA00016961"/>
    </source>
</evidence>
<dbReference type="EC" id="1.8.1.4" evidence="3 16"/>
<sequence>MADTFDLLILGSGPGGYVAAIRASQLGLKVGIVERERLGGICLNWGCIPTKALLRTSEVYHYMTHADSYGLKADNVGFDLGKIVDRSRKVAGQLNAGVKGLMKKNKVQVFEGVGALTGKGKLSVKQGDKTVELEAKHIMVATGARARDLPFAKADGKRIWTYRHAMVPEVMPTKLLVIGSGAIGVEFASFYNDMGADVTIVEMLDRILPVEDAEVSEFMTKALTKQGIKILTQSGLEKLESGANGVTAAIKGADGKVTSTEFSHAIIAIGIVPNTENIGLEALGVETERGHIKVDGFGRTNVEGIYAIGDVTGAPWLAHKASHEGIVCVEKIAGQDPHPFETWNIPGCTYSRPQVASVGFTEAKAKEAGHDVKVGKFPFIGNGKAIALGEAEGFVKTVFDAKTGELLGAHMVGAEVTELIQGYVIARQLETTEHELMETVFAHPTLSEMMHESVLGAYGRALHF</sequence>
<dbReference type="NCBIfam" id="TIGR01350">
    <property type="entry name" value="lipoamide_DH"/>
    <property type="match status" value="1"/>
</dbReference>
<evidence type="ECO:0000256" key="6">
    <source>
        <dbReference type="ARBA" id="ARBA00022630"/>
    </source>
</evidence>
<comment type="similarity">
    <text evidence="2 16">Belongs to the class-I pyridine nucleotide-disulfide oxidoreductase family.</text>
</comment>
<evidence type="ECO:0000256" key="3">
    <source>
        <dbReference type="ARBA" id="ARBA00012608"/>
    </source>
</evidence>
<dbReference type="InterPro" id="IPR036188">
    <property type="entry name" value="FAD/NAD-bd_sf"/>
</dbReference>
<dbReference type="Pfam" id="PF02852">
    <property type="entry name" value="Pyr_redox_dim"/>
    <property type="match status" value="1"/>
</dbReference>
<evidence type="ECO:0000256" key="11">
    <source>
        <dbReference type="ARBA" id="ARBA00023284"/>
    </source>
</evidence>
<dbReference type="SUPFAM" id="SSF55424">
    <property type="entry name" value="FAD/NAD-linked reductases, dimerisation (C-terminal) domain"/>
    <property type="match status" value="1"/>
</dbReference>
<dbReference type="PRINTS" id="PR00368">
    <property type="entry name" value="FADPNR"/>
</dbReference>
<feature type="domain" description="FAD/NAD(P)-binding" evidence="18">
    <location>
        <begin position="5"/>
        <end position="325"/>
    </location>
</feature>
<evidence type="ECO:0000256" key="14">
    <source>
        <dbReference type="PIRSR" id="PIRSR000350-3"/>
    </source>
</evidence>
<keyword evidence="14" id="KW-0547">Nucleotide-binding</keyword>
<evidence type="ECO:0000313" key="20">
    <source>
        <dbReference type="Proteomes" id="UP000517753"/>
    </source>
</evidence>
<proteinExistence type="inferred from homology"/>
<comment type="caution">
    <text evidence="19">The sequence shown here is derived from an EMBL/GenBank/DDBJ whole genome shotgun (WGS) entry which is preliminary data.</text>
</comment>
<dbReference type="Pfam" id="PF07992">
    <property type="entry name" value="Pyr_redox_2"/>
    <property type="match status" value="1"/>
</dbReference>
<dbReference type="GO" id="GO:0050660">
    <property type="term" value="F:flavin adenine dinucleotide binding"/>
    <property type="evidence" value="ECO:0007669"/>
    <property type="project" value="InterPro"/>
</dbReference>
<dbReference type="Gene3D" id="3.50.50.60">
    <property type="entry name" value="FAD/NAD(P)-binding domain"/>
    <property type="match status" value="2"/>
</dbReference>
<evidence type="ECO:0000259" key="17">
    <source>
        <dbReference type="Pfam" id="PF02852"/>
    </source>
</evidence>
<feature type="active site" description="Proton acceptor" evidence="13">
    <location>
        <position position="443"/>
    </location>
</feature>
<dbReference type="GO" id="GO:0006103">
    <property type="term" value="P:2-oxoglutarate metabolic process"/>
    <property type="evidence" value="ECO:0007669"/>
    <property type="project" value="TreeGrafter"/>
</dbReference>
<dbReference type="Proteomes" id="UP000517753">
    <property type="component" value="Unassembled WGS sequence"/>
</dbReference>
<feature type="binding site" evidence="14">
    <location>
        <begin position="179"/>
        <end position="186"/>
    </location>
    <ligand>
        <name>NAD(+)</name>
        <dbReference type="ChEBI" id="CHEBI:57540"/>
    </ligand>
</feature>
<feature type="binding site" evidence="14">
    <location>
        <position position="114"/>
    </location>
    <ligand>
        <name>FAD</name>
        <dbReference type="ChEBI" id="CHEBI:57692"/>
    </ligand>
</feature>
<dbReference type="EMBL" id="JACCBY010000005">
    <property type="protein sequence ID" value="NYD91487.1"/>
    <property type="molecule type" value="Genomic_DNA"/>
</dbReference>
<dbReference type="PRINTS" id="PR00411">
    <property type="entry name" value="PNDRDTASEI"/>
</dbReference>
<feature type="binding site" evidence="14">
    <location>
        <position position="270"/>
    </location>
    <ligand>
        <name>NAD(+)</name>
        <dbReference type="ChEBI" id="CHEBI:57540"/>
    </ligand>
</feature>
<dbReference type="PANTHER" id="PTHR22912:SF217">
    <property type="entry name" value="DIHYDROLIPOYL DEHYDROGENASE"/>
    <property type="match status" value="1"/>
</dbReference>
<evidence type="ECO:0000256" key="15">
    <source>
        <dbReference type="PIRSR" id="PIRSR000350-4"/>
    </source>
</evidence>
<evidence type="ECO:0000256" key="16">
    <source>
        <dbReference type="RuleBase" id="RU003692"/>
    </source>
</evidence>
<feature type="domain" description="Pyridine nucleotide-disulphide oxidoreductase dimerisation" evidence="17">
    <location>
        <begin position="345"/>
        <end position="453"/>
    </location>
</feature>
<keyword evidence="20" id="KW-1185">Reference proteome</keyword>
<organism evidence="19 20">
    <name type="scientific">Sphingomonas melonis</name>
    <dbReference type="NCBI Taxonomy" id="152682"/>
    <lineage>
        <taxon>Bacteria</taxon>
        <taxon>Pseudomonadati</taxon>
        <taxon>Pseudomonadota</taxon>
        <taxon>Alphaproteobacteria</taxon>
        <taxon>Sphingomonadales</taxon>
        <taxon>Sphingomonadaceae</taxon>
        <taxon>Sphingomonas</taxon>
    </lineage>
</organism>
<comment type="miscellaneous">
    <text evidence="16">The active site is a redox-active disulfide bond.</text>
</comment>
<dbReference type="GO" id="GO:0004148">
    <property type="term" value="F:dihydrolipoyl dehydrogenase (NADH) activity"/>
    <property type="evidence" value="ECO:0007669"/>
    <property type="project" value="UniProtKB-EC"/>
</dbReference>
<dbReference type="InterPro" id="IPR001100">
    <property type="entry name" value="Pyr_nuc-diS_OxRdtase"/>
</dbReference>
<keyword evidence="5" id="KW-0963">Cytoplasm</keyword>
<comment type="catalytic activity">
    <reaction evidence="12 16">
        <text>N(6)-[(R)-dihydrolipoyl]-L-lysyl-[protein] + NAD(+) = N(6)-[(R)-lipoyl]-L-lysyl-[protein] + NADH + H(+)</text>
        <dbReference type="Rhea" id="RHEA:15045"/>
        <dbReference type="Rhea" id="RHEA-COMP:10474"/>
        <dbReference type="Rhea" id="RHEA-COMP:10475"/>
        <dbReference type="ChEBI" id="CHEBI:15378"/>
        <dbReference type="ChEBI" id="CHEBI:57540"/>
        <dbReference type="ChEBI" id="CHEBI:57945"/>
        <dbReference type="ChEBI" id="CHEBI:83099"/>
        <dbReference type="ChEBI" id="CHEBI:83100"/>
        <dbReference type="EC" id="1.8.1.4"/>
    </reaction>
</comment>
<dbReference type="SUPFAM" id="SSF51905">
    <property type="entry name" value="FAD/NAD(P)-binding domain"/>
    <property type="match status" value="1"/>
</dbReference>
<reference evidence="19 20" key="1">
    <citation type="submission" date="2020-08" db="EMBL/GenBank/DDBJ databases">
        <title>The Agave Microbiome: Exploring the role of microbial communities in plant adaptations to desert environments.</title>
        <authorList>
            <person name="Partida-Martinez L.P."/>
        </authorList>
    </citation>
    <scope>NUCLEOTIDE SEQUENCE [LARGE SCALE GENOMIC DNA]</scope>
    <source>
        <strain evidence="19 20">AS2.3</strain>
    </source>
</reference>
<dbReference type="GO" id="GO:0005737">
    <property type="term" value="C:cytoplasm"/>
    <property type="evidence" value="ECO:0007669"/>
    <property type="project" value="UniProtKB-SubCell"/>
</dbReference>
<comment type="cofactor">
    <cofactor evidence="14 16">
        <name>FAD</name>
        <dbReference type="ChEBI" id="CHEBI:57692"/>
    </cofactor>
    <text evidence="14 16">Binds 1 FAD per subunit.</text>
</comment>
<evidence type="ECO:0000256" key="5">
    <source>
        <dbReference type="ARBA" id="ARBA00022490"/>
    </source>
</evidence>
<evidence type="ECO:0000256" key="9">
    <source>
        <dbReference type="ARBA" id="ARBA00023027"/>
    </source>
</evidence>
<accession>A0A7Y9K336</accession>
<dbReference type="PIRSF" id="PIRSF000350">
    <property type="entry name" value="Mercury_reductase_MerA"/>
    <property type="match status" value="1"/>
</dbReference>
<dbReference type="FunFam" id="3.30.390.30:FF:000001">
    <property type="entry name" value="Dihydrolipoyl dehydrogenase"/>
    <property type="match status" value="1"/>
</dbReference>
<keyword evidence="9 14" id="KW-0520">NAD</keyword>
<protein>
    <recommendedName>
        <fullName evidence="4 16">Dihydrolipoyl dehydrogenase</fullName>
        <ecNumber evidence="3 16">1.8.1.4</ecNumber>
    </recommendedName>
</protein>
<evidence type="ECO:0000256" key="2">
    <source>
        <dbReference type="ARBA" id="ARBA00007532"/>
    </source>
</evidence>
<evidence type="ECO:0000256" key="8">
    <source>
        <dbReference type="ARBA" id="ARBA00023002"/>
    </source>
</evidence>
<dbReference type="PANTHER" id="PTHR22912">
    <property type="entry name" value="DISULFIDE OXIDOREDUCTASE"/>
    <property type="match status" value="1"/>
</dbReference>
<dbReference type="PROSITE" id="PS00076">
    <property type="entry name" value="PYRIDINE_REDOX_1"/>
    <property type="match status" value="1"/>
</dbReference>
<evidence type="ECO:0000259" key="18">
    <source>
        <dbReference type="Pfam" id="PF07992"/>
    </source>
</evidence>
<keyword evidence="6 16" id="KW-0285">Flavoprotein</keyword>
<keyword evidence="7 14" id="KW-0274">FAD</keyword>
<comment type="subcellular location">
    <subcellularLocation>
        <location evidence="1">Cytoplasm</location>
    </subcellularLocation>
</comment>
<feature type="binding site" evidence="14">
    <location>
        <position position="202"/>
    </location>
    <ligand>
        <name>NAD(+)</name>
        <dbReference type="ChEBI" id="CHEBI:57540"/>
    </ligand>
</feature>
<feature type="disulfide bond" description="Redox-active" evidence="15">
    <location>
        <begin position="42"/>
        <end position="47"/>
    </location>
</feature>
<dbReference type="InterPro" id="IPR050151">
    <property type="entry name" value="Class-I_Pyr_Nuc-Dis_Oxidored"/>
</dbReference>
<evidence type="ECO:0000256" key="7">
    <source>
        <dbReference type="ARBA" id="ARBA00022827"/>
    </source>
</evidence>
<keyword evidence="11 16" id="KW-0676">Redox-active center</keyword>
<dbReference type="RefSeq" id="WP_179509905.1">
    <property type="nucleotide sequence ID" value="NZ_JACCBY010000005.1"/>
</dbReference>
<dbReference type="InterPro" id="IPR004099">
    <property type="entry name" value="Pyr_nucl-diS_OxRdtase_dimer"/>
</dbReference>
<dbReference type="InterPro" id="IPR023753">
    <property type="entry name" value="FAD/NAD-binding_dom"/>
</dbReference>
<keyword evidence="8 16" id="KW-0560">Oxidoreductase</keyword>
<gene>
    <name evidence="19" type="ORF">HD841_003295</name>
</gene>
<name>A0A7Y9K336_9SPHN</name>
<evidence type="ECO:0000313" key="19">
    <source>
        <dbReference type="EMBL" id="NYD91487.1"/>
    </source>
</evidence>
<evidence type="ECO:0000256" key="1">
    <source>
        <dbReference type="ARBA" id="ARBA00004496"/>
    </source>
</evidence>
<dbReference type="InterPro" id="IPR006258">
    <property type="entry name" value="Lipoamide_DH"/>
</dbReference>
<feature type="binding site" evidence="14">
    <location>
        <position position="51"/>
    </location>
    <ligand>
        <name>FAD</name>
        <dbReference type="ChEBI" id="CHEBI:57692"/>
    </ligand>
</feature>
<keyword evidence="10" id="KW-1015">Disulfide bond</keyword>
<evidence type="ECO:0000256" key="13">
    <source>
        <dbReference type="PIRSR" id="PIRSR000350-2"/>
    </source>
</evidence>
<feature type="binding site" evidence="14">
    <location>
        <position position="310"/>
    </location>
    <ligand>
        <name>FAD</name>
        <dbReference type="ChEBI" id="CHEBI:57692"/>
    </ligand>
</feature>
<dbReference type="AlphaFoldDB" id="A0A7Y9K336"/>
<evidence type="ECO:0000256" key="10">
    <source>
        <dbReference type="ARBA" id="ARBA00023157"/>
    </source>
</evidence>
<dbReference type="Gene3D" id="3.30.390.30">
    <property type="match status" value="1"/>
</dbReference>
<dbReference type="InterPro" id="IPR016156">
    <property type="entry name" value="FAD/NAD-linked_Rdtase_dimer_sf"/>
</dbReference>